<evidence type="ECO:0000313" key="2">
    <source>
        <dbReference type="EMBL" id="ADQ19231.1"/>
    </source>
</evidence>
<protein>
    <submittedName>
        <fullName evidence="2">Gliding motility-associated protein GldC</fullName>
    </submittedName>
</protein>
<dbReference type="OrthoDB" id="893422at2"/>
<evidence type="ECO:0000313" key="3">
    <source>
        <dbReference type="Proteomes" id="UP000007435"/>
    </source>
</evidence>
<feature type="compositionally biased region" description="Polar residues" evidence="1">
    <location>
        <begin position="108"/>
        <end position="121"/>
    </location>
</feature>
<dbReference type="EMBL" id="CP002305">
    <property type="protein sequence ID" value="ADQ19231.1"/>
    <property type="molecule type" value="Genomic_DNA"/>
</dbReference>
<reference key="1">
    <citation type="submission" date="2010-11" db="EMBL/GenBank/DDBJ databases">
        <title>The complete genome of Leadbetterella byssophila DSM 17132.</title>
        <authorList>
            <consortium name="US DOE Joint Genome Institute (JGI-PGF)"/>
            <person name="Lucas S."/>
            <person name="Copeland A."/>
            <person name="Lapidus A."/>
            <person name="Glavina del Rio T."/>
            <person name="Dalin E."/>
            <person name="Tice H."/>
            <person name="Bruce D."/>
            <person name="Goodwin L."/>
            <person name="Pitluck S."/>
            <person name="Kyrpides N."/>
            <person name="Mavromatis K."/>
            <person name="Ivanova N."/>
            <person name="Teshima H."/>
            <person name="Brettin T."/>
            <person name="Detter J.C."/>
            <person name="Han C."/>
            <person name="Tapia R."/>
            <person name="Land M."/>
            <person name="Hauser L."/>
            <person name="Markowitz V."/>
            <person name="Cheng J.-F."/>
            <person name="Hugenholtz P."/>
            <person name="Woyke T."/>
            <person name="Wu D."/>
            <person name="Tindall B."/>
            <person name="Pomrenke H.G."/>
            <person name="Brambilla E."/>
            <person name="Klenk H.-P."/>
            <person name="Eisen J.A."/>
        </authorList>
    </citation>
    <scope>NUCLEOTIDE SEQUENCE [LARGE SCALE GENOMIC DNA]</scope>
    <source>
        <strain>DSM 17132</strain>
    </source>
</reference>
<gene>
    <name evidence="2" type="ordered locus">Lbys_3583</name>
</gene>
<dbReference type="RefSeq" id="WP_013410252.1">
    <property type="nucleotide sequence ID" value="NC_014655.1"/>
</dbReference>
<feature type="region of interest" description="Disordered" evidence="1">
    <location>
        <begin position="108"/>
        <end position="135"/>
    </location>
</feature>
<dbReference type="AlphaFoldDB" id="E4RZT9"/>
<accession>E4RZT9</accession>
<dbReference type="Pfam" id="PF19937">
    <property type="entry name" value="GldC-like"/>
    <property type="match status" value="1"/>
</dbReference>
<dbReference type="Proteomes" id="UP000007435">
    <property type="component" value="Chromosome"/>
</dbReference>
<dbReference type="STRING" id="649349.Lbys_3583"/>
<dbReference type="InterPro" id="IPR019854">
    <property type="entry name" value="Motility-assoc_prot_GldC"/>
</dbReference>
<keyword evidence="3" id="KW-1185">Reference proteome</keyword>
<evidence type="ECO:0000256" key="1">
    <source>
        <dbReference type="SAM" id="MobiDB-lite"/>
    </source>
</evidence>
<dbReference type="KEGG" id="lby:Lbys_3583"/>
<dbReference type="eggNOG" id="ENOG503176X">
    <property type="taxonomic scope" value="Bacteria"/>
</dbReference>
<name>E4RZT9_LEAB4</name>
<proteinExistence type="predicted"/>
<dbReference type="HOGENOM" id="CLU_170347_0_0_10"/>
<dbReference type="NCBIfam" id="TIGR03515">
    <property type="entry name" value="GldC"/>
    <property type="match status" value="1"/>
</dbReference>
<organism evidence="2 3">
    <name type="scientific">Leadbetterella byssophila (strain DSM 17132 / JCM 16389 / KACC 11308 / NBRC 106382 / 4M15)</name>
    <dbReference type="NCBI Taxonomy" id="649349"/>
    <lineage>
        <taxon>Bacteria</taxon>
        <taxon>Pseudomonadati</taxon>
        <taxon>Bacteroidota</taxon>
        <taxon>Cytophagia</taxon>
        <taxon>Cytophagales</taxon>
        <taxon>Leadbetterellaceae</taxon>
        <taxon>Leadbetterella</taxon>
    </lineage>
</organism>
<reference evidence="2 3" key="2">
    <citation type="journal article" date="2011" name="Stand. Genomic Sci.">
        <title>Complete genome sequence of Leadbetterella byssophila type strain (4M15).</title>
        <authorList>
            <person name="Abt B."/>
            <person name="Teshima H."/>
            <person name="Lucas S."/>
            <person name="Lapidus A."/>
            <person name="Del Rio T.G."/>
            <person name="Nolan M."/>
            <person name="Tice H."/>
            <person name="Cheng J.F."/>
            <person name="Pitluck S."/>
            <person name="Liolios K."/>
            <person name="Pagani I."/>
            <person name="Ivanova N."/>
            <person name="Mavromatis K."/>
            <person name="Pati A."/>
            <person name="Tapia R."/>
            <person name="Han C."/>
            <person name="Goodwin L."/>
            <person name="Chen A."/>
            <person name="Palaniappan K."/>
            <person name="Land M."/>
            <person name="Hauser L."/>
            <person name="Chang Y.J."/>
            <person name="Jeffries C.D."/>
            <person name="Rohde M."/>
            <person name="Goker M."/>
            <person name="Tindall B.J."/>
            <person name="Detter J.C."/>
            <person name="Woyke T."/>
            <person name="Bristow J."/>
            <person name="Eisen J.A."/>
            <person name="Markowitz V."/>
            <person name="Hugenholtz P."/>
            <person name="Klenk H.P."/>
            <person name="Kyrpides N.C."/>
        </authorList>
    </citation>
    <scope>NUCLEOTIDE SEQUENCE [LARGE SCALE GENOMIC DNA]</scope>
    <source>
        <strain evidence="3">DSM 17132 / JCM 16389 / KACC 11308 / NBRC 106382 / 4M15</strain>
    </source>
</reference>
<sequence>MKSEINFQIQLDKDRIPEKIFWDATENPNEGINETKAISINVWDHYHKGLLGINLWTKDMPVDEMNHFLVDIIGNMAQMVKDSTQDPKIVAILEEAGREITKHVNELAKQQEQPQAGTTDSLDALLEQTRAKIKK</sequence>